<evidence type="ECO:0000313" key="1">
    <source>
        <dbReference type="EMBL" id="RPA94492.1"/>
    </source>
</evidence>
<gene>
    <name evidence="1" type="ORF">L873DRAFT_1423767</name>
</gene>
<name>A0A3N4J874_9PEZI</name>
<reference evidence="1 2" key="1">
    <citation type="journal article" date="2018" name="Nat. Ecol. Evol.">
        <title>Pezizomycetes genomes reveal the molecular basis of ectomycorrhizal truffle lifestyle.</title>
        <authorList>
            <person name="Murat C."/>
            <person name="Payen T."/>
            <person name="Noel B."/>
            <person name="Kuo A."/>
            <person name="Morin E."/>
            <person name="Chen J."/>
            <person name="Kohler A."/>
            <person name="Krizsan K."/>
            <person name="Balestrini R."/>
            <person name="Da Silva C."/>
            <person name="Montanini B."/>
            <person name="Hainaut M."/>
            <person name="Levati E."/>
            <person name="Barry K.W."/>
            <person name="Belfiori B."/>
            <person name="Cichocki N."/>
            <person name="Clum A."/>
            <person name="Dockter R.B."/>
            <person name="Fauchery L."/>
            <person name="Guy J."/>
            <person name="Iotti M."/>
            <person name="Le Tacon F."/>
            <person name="Lindquist E.A."/>
            <person name="Lipzen A."/>
            <person name="Malagnac F."/>
            <person name="Mello A."/>
            <person name="Molinier V."/>
            <person name="Miyauchi S."/>
            <person name="Poulain J."/>
            <person name="Riccioni C."/>
            <person name="Rubini A."/>
            <person name="Sitrit Y."/>
            <person name="Splivallo R."/>
            <person name="Traeger S."/>
            <person name="Wang M."/>
            <person name="Zifcakova L."/>
            <person name="Wipf D."/>
            <person name="Zambonelli A."/>
            <person name="Paolocci F."/>
            <person name="Nowrousian M."/>
            <person name="Ottonello S."/>
            <person name="Baldrian P."/>
            <person name="Spatafora J.W."/>
            <person name="Henrissat B."/>
            <person name="Nagy L.G."/>
            <person name="Aury J.M."/>
            <person name="Wincker P."/>
            <person name="Grigoriev I.V."/>
            <person name="Bonfante P."/>
            <person name="Martin F.M."/>
        </authorList>
    </citation>
    <scope>NUCLEOTIDE SEQUENCE [LARGE SCALE GENOMIC DNA]</scope>
    <source>
        <strain evidence="1 2">120613-1</strain>
    </source>
</reference>
<sequence length="178" mass="20263">MHMHEAADPVVFANVRTLRVLGVGKKSGKLLAAKCIGNTAKSSPDLPFTPGTVLYDDICFFIFLFIFYNDLCLCGLSIVSCEIEYSICIWVPVPVSSSFTYCKRLRGGRVKLEIVKKKKKKNWWRAKQPGEGELKRKWVRKIRWRRREGKGSNEFGGSEIVFLSFYLLKDAAVVATNY</sequence>
<evidence type="ECO:0000313" key="2">
    <source>
        <dbReference type="Proteomes" id="UP000276215"/>
    </source>
</evidence>
<keyword evidence="2" id="KW-1185">Reference proteome</keyword>
<accession>A0A3N4J874</accession>
<organism evidence="1 2">
    <name type="scientific">Choiromyces venosus 120613-1</name>
    <dbReference type="NCBI Taxonomy" id="1336337"/>
    <lineage>
        <taxon>Eukaryota</taxon>
        <taxon>Fungi</taxon>
        <taxon>Dikarya</taxon>
        <taxon>Ascomycota</taxon>
        <taxon>Pezizomycotina</taxon>
        <taxon>Pezizomycetes</taxon>
        <taxon>Pezizales</taxon>
        <taxon>Tuberaceae</taxon>
        <taxon>Choiromyces</taxon>
    </lineage>
</organism>
<proteinExistence type="predicted"/>
<dbReference type="Proteomes" id="UP000276215">
    <property type="component" value="Unassembled WGS sequence"/>
</dbReference>
<dbReference type="EMBL" id="ML120436">
    <property type="protein sequence ID" value="RPA94492.1"/>
    <property type="molecule type" value="Genomic_DNA"/>
</dbReference>
<dbReference type="AlphaFoldDB" id="A0A3N4J874"/>
<protein>
    <submittedName>
        <fullName evidence="1">Uncharacterized protein</fullName>
    </submittedName>
</protein>